<proteinExistence type="predicted"/>
<dbReference type="OrthoDB" id="5874039at2759"/>
<name>A0A7I4YMB3_HAECO</name>
<evidence type="ECO:0000259" key="7">
    <source>
        <dbReference type="Pfam" id="PF06916"/>
    </source>
</evidence>
<sequence>MLNFWRYGRRAALSSCYQIRCCSELPTSTLLFRGKLQYTPVVRPVASLHTTPYMPNQNMEDKRRWPFHVTMTDEQKRKKQEKIDAMKEEKEPDTLFGKVKYYLKRYWYIAVPAHMVGSTAWLGGLYALVHCGVDVVSLLQTLHMPSVVIEKIQNVPPSAGVLVVALLLYKVATPLRYMTTLVLIQAAFWTLRRMGKLRTAREVEFKMRTEYEKSKIKYGRKLYRYRNMGVRDVLRKNSRGHIRKDDSDQSNRKD</sequence>
<evidence type="ECO:0000256" key="6">
    <source>
        <dbReference type="SAM" id="Phobius"/>
    </source>
</evidence>
<dbReference type="PANTHER" id="PTHR21377:SF1">
    <property type="entry name" value="PROTEIN FAM210A"/>
    <property type="match status" value="1"/>
</dbReference>
<dbReference type="InterPro" id="IPR045866">
    <property type="entry name" value="FAM210A/B-like"/>
</dbReference>
<dbReference type="InterPro" id="IPR009688">
    <property type="entry name" value="FAM210A/B-like_dom"/>
</dbReference>
<dbReference type="Pfam" id="PF06916">
    <property type="entry name" value="FAM210A-B_dom"/>
    <property type="match status" value="1"/>
</dbReference>
<evidence type="ECO:0000313" key="9">
    <source>
        <dbReference type="WBParaSite" id="HCON_00111500-00001"/>
    </source>
</evidence>
<feature type="domain" description="DUF1279" evidence="7">
    <location>
        <begin position="98"/>
        <end position="185"/>
    </location>
</feature>
<evidence type="ECO:0000256" key="4">
    <source>
        <dbReference type="ARBA" id="ARBA00023054"/>
    </source>
</evidence>
<dbReference type="Proteomes" id="UP000025227">
    <property type="component" value="Unplaced"/>
</dbReference>
<keyword evidence="4" id="KW-0175">Coiled coil</keyword>
<keyword evidence="8" id="KW-1185">Reference proteome</keyword>
<feature type="transmembrane region" description="Helical" evidence="6">
    <location>
        <begin position="174"/>
        <end position="191"/>
    </location>
</feature>
<dbReference type="GO" id="GO:0005739">
    <property type="term" value="C:mitochondrion"/>
    <property type="evidence" value="ECO:0007669"/>
    <property type="project" value="TreeGrafter"/>
</dbReference>
<dbReference type="OMA" id="TFWTLRR"/>
<accession>A0A7I4YMB3</accession>
<keyword evidence="3 6" id="KW-1133">Transmembrane helix</keyword>
<evidence type="ECO:0000256" key="5">
    <source>
        <dbReference type="ARBA" id="ARBA00023136"/>
    </source>
</evidence>
<comment type="subcellular location">
    <subcellularLocation>
        <location evidence="1">Membrane</location>
        <topology evidence="1">Single-pass membrane protein</topology>
    </subcellularLocation>
</comment>
<organism evidence="8 9">
    <name type="scientific">Haemonchus contortus</name>
    <name type="common">Barber pole worm</name>
    <dbReference type="NCBI Taxonomy" id="6289"/>
    <lineage>
        <taxon>Eukaryota</taxon>
        <taxon>Metazoa</taxon>
        <taxon>Ecdysozoa</taxon>
        <taxon>Nematoda</taxon>
        <taxon>Chromadorea</taxon>
        <taxon>Rhabditida</taxon>
        <taxon>Rhabditina</taxon>
        <taxon>Rhabditomorpha</taxon>
        <taxon>Strongyloidea</taxon>
        <taxon>Trichostrongylidae</taxon>
        <taxon>Haemonchus</taxon>
    </lineage>
</organism>
<evidence type="ECO:0000256" key="2">
    <source>
        <dbReference type="ARBA" id="ARBA00022692"/>
    </source>
</evidence>
<evidence type="ECO:0000313" key="8">
    <source>
        <dbReference type="Proteomes" id="UP000025227"/>
    </source>
</evidence>
<evidence type="ECO:0000256" key="3">
    <source>
        <dbReference type="ARBA" id="ARBA00022989"/>
    </source>
</evidence>
<reference evidence="9" key="1">
    <citation type="submission" date="2020-12" db="UniProtKB">
        <authorList>
            <consortium name="WormBaseParasite"/>
        </authorList>
    </citation>
    <scope>IDENTIFICATION</scope>
    <source>
        <strain evidence="9">MHco3</strain>
    </source>
</reference>
<keyword evidence="5 6" id="KW-0472">Membrane</keyword>
<keyword evidence="2 6" id="KW-0812">Transmembrane</keyword>
<feature type="transmembrane region" description="Helical" evidence="6">
    <location>
        <begin position="106"/>
        <end position="129"/>
    </location>
</feature>
<dbReference type="PANTHER" id="PTHR21377">
    <property type="entry name" value="PROTEIN FAM210B, MITOCHONDRIAL"/>
    <property type="match status" value="1"/>
</dbReference>
<dbReference type="WBParaSite" id="HCON_00111500-00001">
    <property type="protein sequence ID" value="HCON_00111500-00001"/>
    <property type="gene ID" value="HCON_00111500"/>
</dbReference>
<dbReference type="GO" id="GO:0016020">
    <property type="term" value="C:membrane"/>
    <property type="evidence" value="ECO:0007669"/>
    <property type="project" value="UniProtKB-SubCell"/>
</dbReference>
<protein>
    <submittedName>
        <fullName evidence="9">DUF1279 domain-containing protein</fullName>
    </submittedName>
</protein>
<dbReference type="AlphaFoldDB" id="A0A7I4YMB3"/>
<evidence type="ECO:0000256" key="1">
    <source>
        <dbReference type="ARBA" id="ARBA00004167"/>
    </source>
</evidence>